<dbReference type="Pfam" id="PF13499">
    <property type="entry name" value="EF-hand_7"/>
    <property type="match status" value="1"/>
</dbReference>
<dbReference type="CDD" id="cd00051">
    <property type="entry name" value="EFh"/>
    <property type="match status" value="2"/>
</dbReference>
<dbReference type="PROSITE" id="PS00018">
    <property type="entry name" value="EF_HAND_1"/>
    <property type="match status" value="3"/>
</dbReference>
<dbReference type="Gramene" id="mRNA:MD08G0031200">
    <property type="protein sequence ID" value="CDS:MD08G0031200.1"/>
    <property type="gene ID" value="MD08G0031200"/>
</dbReference>
<keyword evidence="1" id="KW-0479">Metal-binding</keyword>
<dbReference type="PANTHER" id="PTHR10891">
    <property type="entry name" value="EF-HAND CALCIUM-BINDING DOMAIN CONTAINING PROTEIN"/>
    <property type="match status" value="1"/>
</dbReference>
<dbReference type="SUPFAM" id="SSF47473">
    <property type="entry name" value="EF-hand"/>
    <property type="match status" value="1"/>
</dbReference>
<organism evidence="5 6">
    <name type="scientific">Malus domestica</name>
    <name type="common">Apple</name>
    <name type="synonym">Pyrus malus</name>
    <dbReference type="NCBI Taxonomy" id="3750"/>
    <lineage>
        <taxon>Eukaryota</taxon>
        <taxon>Viridiplantae</taxon>
        <taxon>Streptophyta</taxon>
        <taxon>Embryophyta</taxon>
        <taxon>Tracheophyta</taxon>
        <taxon>Spermatophyta</taxon>
        <taxon>Magnoliopsida</taxon>
        <taxon>eudicotyledons</taxon>
        <taxon>Gunneridae</taxon>
        <taxon>Pentapetalae</taxon>
        <taxon>rosids</taxon>
        <taxon>fabids</taxon>
        <taxon>Rosales</taxon>
        <taxon>Rosaceae</taxon>
        <taxon>Amygdaloideae</taxon>
        <taxon>Maleae</taxon>
        <taxon>Malus</taxon>
    </lineage>
</organism>
<dbReference type="AlphaFoldDB" id="A0A498JBQ7"/>
<dbReference type="SMR" id="A0A498JBQ7"/>
<dbReference type="STRING" id="3750.A0A498JBQ7"/>
<evidence type="ECO:0000256" key="1">
    <source>
        <dbReference type="ARBA" id="ARBA00022723"/>
    </source>
</evidence>
<dbReference type="InterPro" id="IPR018247">
    <property type="entry name" value="EF_Hand_1_Ca_BS"/>
</dbReference>
<gene>
    <name evidence="5" type="ORF">DVH24_020266</name>
</gene>
<dbReference type="InterPro" id="IPR011992">
    <property type="entry name" value="EF-hand-dom_pair"/>
</dbReference>
<sequence>MKILHRYSKLLKWFLNSKNFKLTLLPCLLSKPESKTESPCSTFPTENPNNGITNKELAKVFDHFDTNNDGKISGDELFAYFVSIGEAMSNTEAQSVIEEFDSNGDNLLEFEDFVKLMEREGDGNDDLKRAFEMFEVDKGCGCITPKGLQNMFNRLGDAKSYDECVSMIGVFDLDGNGVLDFHEFRKMMVST</sequence>
<evidence type="ECO:0000313" key="6">
    <source>
        <dbReference type="Proteomes" id="UP000290289"/>
    </source>
</evidence>
<feature type="domain" description="EF-hand" evidence="4">
    <location>
        <begin position="159"/>
        <end position="191"/>
    </location>
</feature>
<keyword evidence="2" id="KW-0677">Repeat</keyword>
<evidence type="ECO:0000313" key="5">
    <source>
        <dbReference type="EMBL" id="RXH91243.1"/>
    </source>
</evidence>
<feature type="domain" description="EF-hand" evidence="4">
    <location>
        <begin position="88"/>
        <end position="123"/>
    </location>
</feature>
<keyword evidence="3" id="KW-0106">Calcium</keyword>
<keyword evidence="6" id="KW-1185">Reference proteome</keyword>
<evidence type="ECO:0000259" key="4">
    <source>
        <dbReference type="PROSITE" id="PS50222"/>
    </source>
</evidence>
<comment type="caution">
    <text evidence="5">The sequence shown here is derived from an EMBL/GenBank/DDBJ whole genome shotgun (WGS) entry which is preliminary data.</text>
</comment>
<dbReference type="OrthoDB" id="26525at2759"/>
<feature type="domain" description="EF-hand" evidence="4">
    <location>
        <begin position="52"/>
        <end position="87"/>
    </location>
</feature>
<evidence type="ECO:0000256" key="2">
    <source>
        <dbReference type="ARBA" id="ARBA00022737"/>
    </source>
</evidence>
<reference evidence="5 6" key="1">
    <citation type="submission" date="2018-10" db="EMBL/GenBank/DDBJ databases">
        <title>A high-quality apple genome assembly.</title>
        <authorList>
            <person name="Hu J."/>
        </authorList>
    </citation>
    <scope>NUCLEOTIDE SEQUENCE [LARGE SCALE GENOMIC DNA]</scope>
    <source>
        <strain evidence="6">cv. HFTH1</strain>
        <tissue evidence="5">Young leaf</tissue>
    </source>
</reference>
<dbReference type="PROSITE" id="PS50222">
    <property type="entry name" value="EF_HAND_2"/>
    <property type="match status" value="3"/>
</dbReference>
<dbReference type="Gene3D" id="1.10.238.10">
    <property type="entry name" value="EF-hand"/>
    <property type="match status" value="2"/>
</dbReference>
<dbReference type="GO" id="GO:0005509">
    <property type="term" value="F:calcium ion binding"/>
    <property type="evidence" value="ECO:0007669"/>
    <property type="project" value="InterPro"/>
</dbReference>
<dbReference type="Pfam" id="PF00036">
    <property type="entry name" value="EF-hand_1"/>
    <property type="match status" value="1"/>
</dbReference>
<name>A0A498JBQ7_MALDO</name>
<dbReference type="Proteomes" id="UP000290289">
    <property type="component" value="Chromosome 8"/>
</dbReference>
<dbReference type="FunFam" id="1.10.238.10:FF:000001">
    <property type="entry name" value="Calmodulin 1"/>
    <property type="match status" value="1"/>
</dbReference>
<evidence type="ECO:0000256" key="3">
    <source>
        <dbReference type="ARBA" id="ARBA00022837"/>
    </source>
</evidence>
<accession>A0A498JBQ7</accession>
<dbReference type="EMBL" id="RDQH01000334">
    <property type="protein sequence ID" value="RXH91243.1"/>
    <property type="molecule type" value="Genomic_DNA"/>
</dbReference>
<proteinExistence type="predicted"/>
<dbReference type="SMART" id="SM00054">
    <property type="entry name" value="EFh"/>
    <property type="match status" value="3"/>
</dbReference>
<protein>
    <recommendedName>
        <fullName evidence="4">EF-hand domain-containing protein</fullName>
    </recommendedName>
</protein>
<dbReference type="InterPro" id="IPR002048">
    <property type="entry name" value="EF_hand_dom"/>
</dbReference>
<dbReference type="InterPro" id="IPR039647">
    <property type="entry name" value="EF_hand_pair_protein_CML-like"/>
</dbReference>